<feature type="compositionally biased region" description="Basic and acidic residues" evidence="1">
    <location>
        <begin position="49"/>
        <end position="63"/>
    </location>
</feature>
<feature type="compositionally biased region" description="Low complexity" evidence="1">
    <location>
        <begin position="153"/>
        <end position="169"/>
    </location>
</feature>
<feature type="compositionally biased region" description="Basic residues" evidence="1">
    <location>
        <begin position="34"/>
        <end position="48"/>
    </location>
</feature>
<gene>
    <name evidence="2" type="ORF">Z518_05323</name>
</gene>
<dbReference type="STRING" id="1442369.A0A0D2J5Y3"/>
<feature type="compositionally biased region" description="Basic and acidic residues" evidence="1">
    <location>
        <begin position="228"/>
        <end position="239"/>
    </location>
</feature>
<dbReference type="AlphaFoldDB" id="A0A0D2J5Y3"/>
<feature type="compositionally biased region" description="Low complexity" evidence="1">
    <location>
        <begin position="131"/>
        <end position="141"/>
    </location>
</feature>
<dbReference type="Proteomes" id="UP000053617">
    <property type="component" value="Unassembled WGS sequence"/>
</dbReference>
<dbReference type="RefSeq" id="XP_013271591.1">
    <property type="nucleotide sequence ID" value="XM_013416137.1"/>
</dbReference>
<organism evidence="2 3">
    <name type="scientific">Rhinocladiella mackenziei CBS 650.93</name>
    <dbReference type="NCBI Taxonomy" id="1442369"/>
    <lineage>
        <taxon>Eukaryota</taxon>
        <taxon>Fungi</taxon>
        <taxon>Dikarya</taxon>
        <taxon>Ascomycota</taxon>
        <taxon>Pezizomycotina</taxon>
        <taxon>Eurotiomycetes</taxon>
        <taxon>Chaetothyriomycetidae</taxon>
        <taxon>Chaetothyriales</taxon>
        <taxon>Herpotrichiellaceae</taxon>
        <taxon>Rhinocladiella</taxon>
    </lineage>
</organism>
<keyword evidence="3" id="KW-1185">Reference proteome</keyword>
<evidence type="ECO:0000313" key="3">
    <source>
        <dbReference type="Proteomes" id="UP000053617"/>
    </source>
</evidence>
<feature type="region of interest" description="Disordered" evidence="1">
    <location>
        <begin position="14"/>
        <end position="356"/>
    </location>
</feature>
<reference evidence="2 3" key="1">
    <citation type="submission" date="2015-01" db="EMBL/GenBank/DDBJ databases">
        <title>The Genome Sequence of Rhinocladiella mackenzie CBS 650.93.</title>
        <authorList>
            <consortium name="The Broad Institute Genomics Platform"/>
            <person name="Cuomo C."/>
            <person name="de Hoog S."/>
            <person name="Gorbushina A."/>
            <person name="Stielow B."/>
            <person name="Teixiera M."/>
            <person name="Abouelleil A."/>
            <person name="Chapman S.B."/>
            <person name="Priest M."/>
            <person name="Young S.K."/>
            <person name="Wortman J."/>
            <person name="Nusbaum C."/>
            <person name="Birren B."/>
        </authorList>
    </citation>
    <scope>NUCLEOTIDE SEQUENCE [LARGE SCALE GENOMIC DNA]</scope>
    <source>
        <strain evidence="2 3">CBS 650.93</strain>
    </source>
</reference>
<feature type="compositionally biased region" description="Basic and acidic residues" evidence="1">
    <location>
        <begin position="345"/>
        <end position="356"/>
    </location>
</feature>
<dbReference type="GeneID" id="25293394"/>
<protein>
    <submittedName>
        <fullName evidence="2">Uncharacterized protein</fullName>
    </submittedName>
</protein>
<proteinExistence type="predicted"/>
<feature type="compositionally biased region" description="Pro residues" evidence="1">
    <location>
        <begin position="142"/>
        <end position="152"/>
    </location>
</feature>
<dbReference type="OrthoDB" id="4159513at2759"/>
<feature type="compositionally biased region" description="Low complexity" evidence="1">
    <location>
        <begin position="70"/>
        <end position="95"/>
    </location>
</feature>
<dbReference type="EMBL" id="KN847478">
    <property type="protein sequence ID" value="KIX04455.1"/>
    <property type="molecule type" value="Genomic_DNA"/>
</dbReference>
<feature type="compositionally biased region" description="Polar residues" evidence="1">
    <location>
        <begin position="241"/>
        <end position="276"/>
    </location>
</feature>
<evidence type="ECO:0000256" key="1">
    <source>
        <dbReference type="SAM" id="MobiDB-lite"/>
    </source>
</evidence>
<accession>A0A0D2J5Y3</accession>
<name>A0A0D2J5Y3_9EURO</name>
<evidence type="ECO:0000313" key="2">
    <source>
        <dbReference type="EMBL" id="KIX04455.1"/>
    </source>
</evidence>
<dbReference type="VEuPathDB" id="FungiDB:Z518_05323"/>
<dbReference type="HOGENOM" id="CLU_071329_0_0_1"/>
<sequence>MVLLGGLEIVAAGYLLKEIGKDDEEEREREREREKRRRREGKRRHHSHSRNDHRPHRDDDKYDSPPWHSSRLSQQQMQQLQVLQPPQLPGGLPRPYSAPPPQSRPTVMPVGVPAWQGRPQSGPQMPPLQPGLPQSHGTRPLQKPPMPMPVPVQPLQQPSSQQWQQQGRPQQPPGPSPQPNGNSNFIPPPLQRPATMNMMYPPPGVHVDLKTGKIQYDMLPPEMPRGQGSEKRESERVRENSMPSRNGSQSQFPIYEEQQPTWPQPQINVTVPTQHPDQGGGGRPSFSSPAPPPLQGYAELDAETPGRYRPYRNEKAAFGRPKANSFSNAHHNPSLYARVDDDSDVDMRDPPPAYRE</sequence>